<accession>A0A073JCY0</accession>
<dbReference type="RefSeq" id="WP_037926903.1">
    <property type="nucleotide sequence ID" value="NZ_CP054599.1"/>
</dbReference>
<keyword evidence="3" id="KW-0808">Transferase</keyword>
<organism evidence="3 4">
    <name type="scientific">Pseudosulfitobacter pseudonitzschiae</name>
    <dbReference type="NCBI Taxonomy" id="1402135"/>
    <lineage>
        <taxon>Bacteria</taxon>
        <taxon>Pseudomonadati</taxon>
        <taxon>Pseudomonadota</taxon>
        <taxon>Alphaproteobacteria</taxon>
        <taxon>Rhodobacterales</taxon>
        <taxon>Roseobacteraceae</taxon>
        <taxon>Pseudosulfitobacter</taxon>
    </lineage>
</organism>
<evidence type="ECO:0000313" key="4">
    <source>
        <dbReference type="Proteomes" id="UP000027746"/>
    </source>
</evidence>
<dbReference type="InterPro" id="IPR028098">
    <property type="entry name" value="Glyco_trans_4-like_N"/>
</dbReference>
<dbReference type="InterPro" id="IPR050194">
    <property type="entry name" value="Glycosyltransferase_grp1"/>
</dbReference>
<dbReference type="PANTHER" id="PTHR45947">
    <property type="entry name" value="SULFOQUINOVOSYL TRANSFERASE SQD2"/>
    <property type="match status" value="1"/>
</dbReference>
<feature type="domain" description="Glycosyl transferase family 1" evidence="1">
    <location>
        <begin position="196"/>
        <end position="331"/>
    </location>
</feature>
<dbReference type="Pfam" id="PF13439">
    <property type="entry name" value="Glyco_transf_4"/>
    <property type="match status" value="1"/>
</dbReference>
<gene>
    <name evidence="3" type="ORF">SUH3_21520</name>
</gene>
<dbReference type="AlphaFoldDB" id="A0A073JCY0"/>
<reference evidence="3 4" key="1">
    <citation type="submission" date="2014-01" db="EMBL/GenBank/DDBJ databases">
        <title>Sulfitobacter sp. H3 (MCCC 1A00686) Genome Sequencing.</title>
        <authorList>
            <person name="Lai Q."/>
            <person name="Hong Z."/>
        </authorList>
    </citation>
    <scope>NUCLEOTIDE SEQUENCE [LARGE SCALE GENOMIC DNA]</scope>
    <source>
        <strain evidence="3 4">H3</strain>
    </source>
</reference>
<dbReference type="Pfam" id="PF00534">
    <property type="entry name" value="Glycos_transf_1"/>
    <property type="match status" value="1"/>
</dbReference>
<keyword evidence="4" id="KW-1185">Reference proteome</keyword>
<dbReference type="Proteomes" id="UP000027746">
    <property type="component" value="Unassembled WGS sequence"/>
</dbReference>
<dbReference type="PANTHER" id="PTHR45947:SF3">
    <property type="entry name" value="SULFOQUINOVOSYL TRANSFERASE SQD2"/>
    <property type="match status" value="1"/>
</dbReference>
<dbReference type="SUPFAM" id="SSF53756">
    <property type="entry name" value="UDP-Glycosyltransferase/glycogen phosphorylase"/>
    <property type="match status" value="1"/>
</dbReference>
<dbReference type="EMBL" id="JAMD01000006">
    <property type="protein sequence ID" value="KEJ95567.1"/>
    <property type="molecule type" value="Genomic_DNA"/>
</dbReference>
<evidence type="ECO:0000313" key="3">
    <source>
        <dbReference type="EMBL" id="KEJ95567.1"/>
    </source>
</evidence>
<sequence length="364" mass="40983">MKVAIIHHWLVGMRGGERVVEEFVRLYPDADIFTHVADRSTLSPLLAGQRIFETSVARLPGARKHYQKYLAFMPRALEELDLSAYDLVISSESGPSKGVIVPPHARHICYINSPMRYIWDHYPSYTSKLNWLERAYFSRLAHRMRIWDVTSAARVDQFVANSNFIARRVDAYYNRDATVVNPPVDLGAYKLPDTASKREHYIFVSQLVPYKRADLVIEAFRGLDRPLLVVGDGSQREEFKKNLPPNVTLLGRVPNADLPGLYQNARALLFPAEEDFGIVPVEAMACGTPVLAYGRGGARDSVVDGTTGLFFGRQDVASLRDAITRFEAMEDSFDAAAIHAHATRFGAERFRREFSAVVEKVLAH</sequence>
<dbReference type="GeneID" id="68871525"/>
<dbReference type="InterPro" id="IPR001296">
    <property type="entry name" value="Glyco_trans_1"/>
</dbReference>
<dbReference type="GO" id="GO:0016757">
    <property type="term" value="F:glycosyltransferase activity"/>
    <property type="evidence" value="ECO:0007669"/>
    <property type="project" value="InterPro"/>
</dbReference>
<name>A0A073JCY0_9RHOB</name>
<feature type="domain" description="Glycosyltransferase subfamily 4-like N-terminal" evidence="2">
    <location>
        <begin position="14"/>
        <end position="186"/>
    </location>
</feature>
<dbReference type="Gene3D" id="3.40.50.2000">
    <property type="entry name" value="Glycogen Phosphorylase B"/>
    <property type="match status" value="2"/>
</dbReference>
<evidence type="ECO:0000259" key="1">
    <source>
        <dbReference type="Pfam" id="PF00534"/>
    </source>
</evidence>
<evidence type="ECO:0000259" key="2">
    <source>
        <dbReference type="Pfam" id="PF13439"/>
    </source>
</evidence>
<proteinExistence type="predicted"/>
<protein>
    <submittedName>
        <fullName evidence="3">Glycosyl transferase</fullName>
    </submittedName>
</protein>
<comment type="caution">
    <text evidence="3">The sequence shown here is derived from an EMBL/GenBank/DDBJ whole genome shotgun (WGS) entry which is preliminary data.</text>
</comment>
<dbReference type="OrthoDB" id="9790710at2"/>